<sequence length="187" mass="20098">MIIRYGPNFPSGNYSYSNVSDVRIHPSYLANINKLFRNDIALLKTELIVLEQYGRLSVLDAATLVGHAARVFGFGIMNDGDKVGHVAELGTALQVVYVVIKKCSDFSSLCLSPKCGDMATLCRGDSGGPVIHPSGIVAVNSYAAIDLCNAYQNTHKQLTVSFGGGVIPVSRYIDWIADVINNGSVTK</sequence>
<accession>A0ABN8AS45</accession>
<dbReference type="PANTHER" id="PTHR24260:SF136">
    <property type="entry name" value="GH08193P-RELATED"/>
    <property type="match status" value="1"/>
</dbReference>
<dbReference type="PANTHER" id="PTHR24260">
    <property type="match status" value="1"/>
</dbReference>
<organism evidence="2 3">
    <name type="scientific">Chilo suppressalis</name>
    <name type="common">Asiatic rice borer moth</name>
    <dbReference type="NCBI Taxonomy" id="168631"/>
    <lineage>
        <taxon>Eukaryota</taxon>
        <taxon>Metazoa</taxon>
        <taxon>Ecdysozoa</taxon>
        <taxon>Arthropoda</taxon>
        <taxon>Hexapoda</taxon>
        <taxon>Insecta</taxon>
        <taxon>Pterygota</taxon>
        <taxon>Neoptera</taxon>
        <taxon>Endopterygota</taxon>
        <taxon>Lepidoptera</taxon>
        <taxon>Glossata</taxon>
        <taxon>Ditrysia</taxon>
        <taxon>Pyraloidea</taxon>
        <taxon>Crambidae</taxon>
        <taxon>Crambinae</taxon>
        <taxon>Chilo</taxon>
    </lineage>
</organism>
<gene>
    <name evidence="2" type="ORF">CHILSU_LOCUS310</name>
</gene>
<evidence type="ECO:0000313" key="3">
    <source>
        <dbReference type="Proteomes" id="UP001153292"/>
    </source>
</evidence>
<protein>
    <recommendedName>
        <fullName evidence="1">Peptidase S1 domain-containing protein</fullName>
    </recommendedName>
</protein>
<keyword evidence="3" id="KW-1185">Reference proteome</keyword>
<proteinExistence type="predicted"/>
<name>A0ABN8AS45_CHISP</name>
<dbReference type="InterPro" id="IPR009003">
    <property type="entry name" value="Peptidase_S1_PA"/>
</dbReference>
<evidence type="ECO:0000313" key="2">
    <source>
        <dbReference type="EMBL" id="CAH0397244.1"/>
    </source>
</evidence>
<dbReference type="InterPro" id="IPR043504">
    <property type="entry name" value="Peptidase_S1_PA_chymotrypsin"/>
</dbReference>
<dbReference type="PROSITE" id="PS50240">
    <property type="entry name" value="TRYPSIN_DOM"/>
    <property type="match status" value="1"/>
</dbReference>
<dbReference type="Gene3D" id="2.40.10.10">
    <property type="entry name" value="Trypsin-like serine proteases"/>
    <property type="match status" value="1"/>
</dbReference>
<dbReference type="InterPro" id="IPR001254">
    <property type="entry name" value="Trypsin_dom"/>
</dbReference>
<dbReference type="SUPFAM" id="SSF50494">
    <property type="entry name" value="Trypsin-like serine proteases"/>
    <property type="match status" value="1"/>
</dbReference>
<dbReference type="Proteomes" id="UP001153292">
    <property type="component" value="Chromosome 1"/>
</dbReference>
<evidence type="ECO:0000259" key="1">
    <source>
        <dbReference type="PROSITE" id="PS50240"/>
    </source>
</evidence>
<reference evidence="2" key="1">
    <citation type="submission" date="2021-12" db="EMBL/GenBank/DDBJ databases">
        <authorList>
            <person name="King R."/>
        </authorList>
    </citation>
    <scope>NUCLEOTIDE SEQUENCE</scope>
</reference>
<dbReference type="InterPro" id="IPR051333">
    <property type="entry name" value="CLIP_Serine_Protease"/>
</dbReference>
<feature type="domain" description="Peptidase S1" evidence="1">
    <location>
        <begin position="1"/>
        <end position="181"/>
    </location>
</feature>
<dbReference type="Pfam" id="PF00089">
    <property type="entry name" value="Trypsin"/>
    <property type="match status" value="1"/>
</dbReference>
<dbReference type="EMBL" id="OU963894">
    <property type="protein sequence ID" value="CAH0397244.1"/>
    <property type="molecule type" value="Genomic_DNA"/>
</dbReference>